<evidence type="ECO:0000256" key="4">
    <source>
        <dbReference type="ARBA" id="ARBA00023295"/>
    </source>
</evidence>
<comment type="caution">
    <text evidence="7">The sequence shown here is derived from an EMBL/GenBank/DDBJ whole genome shotgun (WGS) entry which is preliminary data.</text>
</comment>
<name>A0ABT6SB55_9ACTN</name>
<dbReference type="PANTHER" id="PTHR43301:SF3">
    <property type="entry name" value="ARABINAN ENDO-1,5-ALPHA-L-ARABINOSIDASE A-RELATED"/>
    <property type="match status" value="1"/>
</dbReference>
<evidence type="ECO:0000256" key="1">
    <source>
        <dbReference type="ARBA" id="ARBA00004834"/>
    </source>
</evidence>
<proteinExistence type="inferred from homology"/>
<dbReference type="Gene3D" id="2.115.10.20">
    <property type="entry name" value="Glycosyl hydrolase domain, family 43"/>
    <property type="match status" value="1"/>
</dbReference>
<evidence type="ECO:0000256" key="5">
    <source>
        <dbReference type="RuleBase" id="RU361187"/>
    </source>
</evidence>
<organism evidence="7 8">
    <name type="scientific">Streptomyces cavernicola</name>
    <dbReference type="NCBI Taxonomy" id="3043613"/>
    <lineage>
        <taxon>Bacteria</taxon>
        <taxon>Bacillati</taxon>
        <taxon>Actinomycetota</taxon>
        <taxon>Actinomycetes</taxon>
        <taxon>Kitasatosporales</taxon>
        <taxon>Streptomycetaceae</taxon>
        <taxon>Streptomyces</taxon>
    </lineage>
</organism>
<keyword evidence="3 5" id="KW-0378">Hydrolase</keyword>
<dbReference type="InterPro" id="IPR006710">
    <property type="entry name" value="Glyco_hydro_43"/>
</dbReference>
<dbReference type="InterPro" id="IPR023296">
    <property type="entry name" value="Glyco_hydro_beta-prop_sf"/>
</dbReference>
<comment type="pathway">
    <text evidence="1">Glycan metabolism; L-arabinan degradation.</text>
</comment>
<feature type="region of interest" description="Disordered" evidence="6">
    <location>
        <begin position="47"/>
        <end position="90"/>
    </location>
</feature>
<dbReference type="InterPro" id="IPR050727">
    <property type="entry name" value="GH43_arabinanases"/>
</dbReference>
<dbReference type="Proteomes" id="UP001223978">
    <property type="component" value="Unassembled WGS sequence"/>
</dbReference>
<evidence type="ECO:0000313" key="7">
    <source>
        <dbReference type="EMBL" id="MDI3405189.1"/>
    </source>
</evidence>
<feature type="compositionally biased region" description="Basic and acidic residues" evidence="6">
    <location>
        <begin position="50"/>
        <end position="64"/>
    </location>
</feature>
<evidence type="ECO:0000256" key="3">
    <source>
        <dbReference type="ARBA" id="ARBA00022801"/>
    </source>
</evidence>
<protein>
    <submittedName>
        <fullName evidence="7">Family 43 glycosylhydrolase</fullName>
    </submittedName>
</protein>
<sequence length="401" mass="42585">MGERRVGLCRLRRARRLRRRGSLIAGSGLALVVAVAGALTAPSALGAATSDDRQQTAATAHDRQQASAPNEPAPYEPAAHRSAFPVADPDTVRAENGKYVTYGTTVPAGRGKRCEGATGKLYVPVLVHGSGNSVGLTDCASDDALPGGPGGWAEPGGAVWAPGVVRFGDRYVMYYTASRKGSGQKCVGRAVAASARGPFRDAGGWACPPGGRWAIDANPFVSGGKLYVTYRDDAITSGAETGLSTVRTDSAGRAVWSTRRDVLKSTDITWDTRKSNSSTHVVENPSMWRTHTGDWYLMYSGNNWDSPRYATGVAHCGKTPLPASRCKPVRRGVERPYFGFTGSTGLGPYKGLPDNRRGPGGMDVFKAADGSPRVVWHWWDGALRRPMTGALSRGADGFTVR</sequence>
<keyword evidence="8" id="KW-1185">Reference proteome</keyword>
<dbReference type="EMBL" id="JASCIQ010000014">
    <property type="protein sequence ID" value="MDI3405189.1"/>
    <property type="molecule type" value="Genomic_DNA"/>
</dbReference>
<reference evidence="7 8" key="1">
    <citation type="submission" date="2023-05" db="EMBL/GenBank/DDBJ databases">
        <title>Draft genome sequence of Streptomyces sp. B-S-A6 isolated from a cave soil in Thailand.</title>
        <authorList>
            <person name="Chamroensaksri N."/>
            <person name="Muangham S."/>
        </authorList>
    </citation>
    <scope>NUCLEOTIDE SEQUENCE [LARGE SCALE GENOMIC DNA]</scope>
    <source>
        <strain evidence="7 8">B-S-A6</strain>
    </source>
</reference>
<gene>
    <name evidence="7" type="ORF">QIS96_15345</name>
</gene>
<keyword evidence="4 5" id="KW-0326">Glycosidase</keyword>
<evidence type="ECO:0000256" key="2">
    <source>
        <dbReference type="ARBA" id="ARBA00009865"/>
    </source>
</evidence>
<dbReference type="PANTHER" id="PTHR43301">
    <property type="entry name" value="ARABINAN ENDO-1,5-ALPHA-L-ARABINOSIDASE"/>
    <property type="match status" value="1"/>
</dbReference>
<dbReference type="RefSeq" id="WP_282543135.1">
    <property type="nucleotide sequence ID" value="NZ_JASCIQ010000014.1"/>
</dbReference>
<dbReference type="SUPFAM" id="SSF75005">
    <property type="entry name" value="Arabinanase/levansucrase/invertase"/>
    <property type="match status" value="1"/>
</dbReference>
<dbReference type="Pfam" id="PF04616">
    <property type="entry name" value="Glyco_hydro_43"/>
    <property type="match status" value="1"/>
</dbReference>
<accession>A0ABT6SB55</accession>
<evidence type="ECO:0000256" key="6">
    <source>
        <dbReference type="SAM" id="MobiDB-lite"/>
    </source>
</evidence>
<evidence type="ECO:0000313" key="8">
    <source>
        <dbReference type="Proteomes" id="UP001223978"/>
    </source>
</evidence>
<comment type="similarity">
    <text evidence="2 5">Belongs to the glycosyl hydrolase 43 family.</text>
</comment>